<feature type="domain" description="Transcription regulator PadR N-terminal" evidence="1">
    <location>
        <begin position="24"/>
        <end position="94"/>
    </location>
</feature>
<dbReference type="KEGG" id="mend:L6E24_00280"/>
<dbReference type="GeneID" id="74306083"/>
<dbReference type="Gene3D" id="1.10.10.10">
    <property type="entry name" value="Winged helix-like DNA-binding domain superfamily/Winged helix DNA-binding domain"/>
    <property type="match status" value="1"/>
</dbReference>
<evidence type="ECO:0000313" key="2">
    <source>
        <dbReference type="EMBL" id="UUX92598.1"/>
    </source>
</evidence>
<name>A0A9E7PLZ0_9EURY</name>
<dbReference type="InterPro" id="IPR036390">
    <property type="entry name" value="WH_DNA-bd_sf"/>
</dbReference>
<dbReference type="Pfam" id="PF03551">
    <property type="entry name" value="PadR"/>
    <property type="match status" value="1"/>
</dbReference>
<dbReference type="Proteomes" id="UP001060368">
    <property type="component" value="Chromosome"/>
</dbReference>
<evidence type="ECO:0000313" key="3">
    <source>
        <dbReference type="Proteomes" id="UP001060368"/>
    </source>
</evidence>
<sequence length="169" mass="19037">MSGPLKFTERKNGGRGRGLIQLYILHSLKDDPKSGYELLKEISVKTKGAWVPSKGTLYPMLKKMDEEGLITISDTGKRCKNIFELTPDGKDTLDSIVRGRKEEKEKFFMFRDLLVEIFGEENGNLRSDLLNIRSVAEGIPAEKQDDVQRIINKCLAELQELNSDESGSS</sequence>
<dbReference type="SUPFAM" id="SSF46785">
    <property type="entry name" value="Winged helix' DNA-binding domain"/>
    <property type="match status" value="1"/>
</dbReference>
<protein>
    <submittedName>
        <fullName evidence="2">PadR family transcriptional regulator</fullName>
    </submittedName>
</protein>
<reference evidence="2" key="1">
    <citation type="submission" date="2022-04" db="EMBL/GenBank/DDBJ databases">
        <title>Complete genome of Methanoplanus endosymbiosus DSM 3599.</title>
        <authorList>
            <person name="Chen S.-C."/>
            <person name="You Y.-T."/>
            <person name="Zhou Y.-Z."/>
            <person name="Lai M.-C."/>
        </authorList>
    </citation>
    <scope>NUCLEOTIDE SEQUENCE</scope>
    <source>
        <strain evidence="2">DSM 3599</strain>
    </source>
</reference>
<proteinExistence type="predicted"/>
<evidence type="ECO:0000259" key="1">
    <source>
        <dbReference type="Pfam" id="PF03551"/>
    </source>
</evidence>
<dbReference type="PANTHER" id="PTHR43252:SF7">
    <property type="entry name" value="TRANSCRIPTIONAL REGULATOR YQJI"/>
    <property type="match status" value="1"/>
</dbReference>
<keyword evidence="3" id="KW-1185">Reference proteome</keyword>
<organism evidence="2 3">
    <name type="scientific">Methanoplanus endosymbiosus</name>
    <dbReference type="NCBI Taxonomy" id="33865"/>
    <lineage>
        <taxon>Archaea</taxon>
        <taxon>Methanobacteriati</taxon>
        <taxon>Methanobacteriota</taxon>
        <taxon>Stenosarchaea group</taxon>
        <taxon>Methanomicrobia</taxon>
        <taxon>Methanomicrobiales</taxon>
        <taxon>Methanomicrobiaceae</taxon>
        <taxon>Methanoplanus</taxon>
    </lineage>
</organism>
<dbReference type="PANTHER" id="PTHR43252">
    <property type="entry name" value="TRANSCRIPTIONAL REGULATOR YQJI"/>
    <property type="match status" value="1"/>
</dbReference>
<dbReference type="InterPro" id="IPR005149">
    <property type="entry name" value="Tscrpt_reg_PadR_N"/>
</dbReference>
<gene>
    <name evidence="2" type="ORF">L6E24_00280</name>
</gene>
<dbReference type="InterPro" id="IPR036388">
    <property type="entry name" value="WH-like_DNA-bd_sf"/>
</dbReference>
<dbReference type="EMBL" id="CP096115">
    <property type="protein sequence ID" value="UUX92598.1"/>
    <property type="molecule type" value="Genomic_DNA"/>
</dbReference>
<dbReference type="RefSeq" id="WP_257742745.1">
    <property type="nucleotide sequence ID" value="NZ_CP096115.1"/>
</dbReference>
<accession>A0A9E7PLZ0</accession>
<dbReference type="AlphaFoldDB" id="A0A9E7PLZ0"/>